<dbReference type="Gene3D" id="1.10.260.40">
    <property type="entry name" value="lambda repressor-like DNA-binding domains"/>
    <property type="match status" value="1"/>
</dbReference>
<evidence type="ECO:0000313" key="3">
    <source>
        <dbReference type="Proteomes" id="UP001300871"/>
    </source>
</evidence>
<dbReference type="Pfam" id="PF13443">
    <property type="entry name" value="HTH_26"/>
    <property type="match status" value="1"/>
</dbReference>
<proteinExistence type="predicted"/>
<reference evidence="2" key="1">
    <citation type="submission" date="2023-01" db="EMBL/GenBank/DDBJ databases">
        <title>Human gut microbiome strain richness.</title>
        <authorList>
            <person name="Chen-Liaw A."/>
        </authorList>
    </citation>
    <scope>NUCLEOTIDE SEQUENCE</scope>
    <source>
        <strain evidence="2">B1_m1001713B170214d0_201011</strain>
    </source>
</reference>
<organism evidence="2 3">
    <name type="scientific">Clostridium symbiosum</name>
    <name type="common">Bacteroides symbiosus</name>
    <dbReference type="NCBI Taxonomy" id="1512"/>
    <lineage>
        <taxon>Bacteria</taxon>
        <taxon>Bacillati</taxon>
        <taxon>Bacillota</taxon>
        <taxon>Clostridia</taxon>
        <taxon>Lachnospirales</taxon>
        <taxon>Lachnospiraceae</taxon>
        <taxon>Otoolea</taxon>
    </lineage>
</organism>
<accession>A0AAW6AV22</accession>
<protein>
    <submittedName>
        <fullName evidence="2">Helix-turn-helix transcriptional regulator</fullName>
    </submittedName>
</protein>
<dbReference type="RefSeq" id="WP_272123407.1">
    <property type="nucleotide sequence ID" value="NZ_JAQLGH010000042.1"/>
</dbReference>
<dbReference type="InterPro" id="IPR001387">
    <property type="entry name" value="Cro/C1-type_HTH"/>
</dbReference>
<evidence type="ECO:0000259" key="1">
    <source>
        <dbReference type="Pfam" id="PF13443"/>
    </source>
</evidence>
<dbReference type="GO" id="GO:0003677">
    <property type="term" value="F:DNA binding"/>
    <property type="evidence" value="ECO:0007669"/>
    <property type="project" value="InterPro"/>
</dbReference>
<gene>
    <name evidence="2" type="ORF">PM006_23080</name>
</gene>
<dbReference type="InterPro" id="IPR010982">
    <property type="entry name" value="Lambda_DNA-bd_dom_sf"/>
</dbReference>
<dbReference type="AlphaFoldDB" id="A0AAW6AV22"/>
<dbReference type="EMBL" id="JAQLGM010000139">
    <property type="protein sequence ID" value="MDB2003096.1"/>
    <property type="molecule type" value="Genomic_DNA"/>
</dbReference>
<name>A0AAW6AV22_CLOSY</name>
<dbReference type="Proteomes" id="UP001300871">
    <property type="component" value="Unassembled WGS sequence"/>
</dbReference>
<sequence>MISYRPLWETMQKKDITTYQLIKKGIDKKTIHNLKNNANITMLTAEKLCRILKCEIKDIVEFIDDAGDQEQLNQ</sequence>
<evidence type="ECO:0000313" key="2">
    <source>
        <dbReference type="EMBL" id="MDB2003096.1"/>
    </source>
</evidence>
<feature type="domain" description="HTH cro/C1-type" evidence="1">
    <location>
        <begin position="7"/>
        <end position="65"/>
    </location>
</feature>
<dbReference type="SUPFAM" id="SSF47413">
    <property type="entry name" value="lambda repressor-like DNA-binding domains"/>
    <property type="match status" value="1"/>
</dbReference>
<comment type="caution">
    <text evidence="2">The sequence shown here is derived from an EMBL/GenBank/DDBJ whole genome shotgun (WGS) entry which is preliminary data.</text>
</comment>